<dbReference type="OrthoDB" id="2080155at2"/>
<dbReference type="GO" id="GO:0006974">
    <property type="term" value="P:DNA damage response"/>
    <property type="evidence" value="ECO:0007669"/>
    <property type="project" value="TreeGrafter"/>
</dbReference>
<dbReference type="PANTHER" id="PTHR34387:SF1">
    <property type="entry name" value="PERIPLASMIC IMMUNOGENIC PROTEIN"/>
    <property type="match status" value="1"/>
</dbReference>
<proteinExistence type="predicted"/>
<dbReference type="Gene3D" id="3.30.110.170">
    <property type="entry name" value="Protein of unknown function (DUF541), domain 1"/>
    <property type="match status" value="1"/>
</dbReference>
<gene>
    <name evidence="2" type="ORF">EDD73_12436</name>
</gene>
<dbReference type="Gene3D" id="3.30.70.2970">
    <property type="entry name" value="Protein of unknown function (DUF541), domain 2"/>
    <property type="match status" value="1"/>
</dbReference>
<dbReference type="RefSeq" id="WP_131920131.1">
    <property type="nucleotide sequence ID" value="NZ_JAOQNU010000024.1"/>
</dbReference>
<name>A0A4R2REV6_9FIRM</name>
<keyword evidence="1" id="KW-0472">Membrane</keyword>
<comment type="caution">
    <text evidence="2">The sequence shown here is derived from an EMBL/GenBank/DDBJ whole genome shotgun (WGS) entry which is preliminary data.</text>
</comment>
<accession>A0A4R2REV6</accession>
<keyword evidence="3" id="KW-1185">Reference proteome</keyword>
<sequence length="227" mass="25206">MLRNFSAANKVVAVFLGVILMTAFYLSTHRVPPPPLDTAIAFDPRDIQITVTGESKVQASTNHLRVRFGIQQTAWSALEAETQIQKQADKMRTALTNQGISEMMIRQINHTIQAQWEGSVNQGYLATTQFEINNWNPNSETDIIKTLLRAGANQIIDTQYMDMIDGESRKQAFKAAMDDARARAGVIAVTMGREIGDTVSVTEITSEQGKVTSPEVVKVSVVYRLKF</sequence>
<evidence type="ECO:0000256" key="1">
    <source>
        <dbReference type="SAM" id="Phobius"/>
    </source>
</evidence>
<evidence type="ECO:0008006" key="4">
    <source>
        <dbReference type="Google" id="ProtNLM"/>
    </source>
</evidence>
<dbReference type="EMBL" id="SLXT01000024">
    <property type="protein sequence ID" value="TCP62062.1"/>
    <property type="molecule type" value="Genomic_DNA"/>
</dbReference>
<evidence type="ECO:0000313" key="2">
    <source>
        <dbReference type="EMBL" id="TCP62062.1"/>
    </source>
</evidence>
<dbReference type="Proteomes" id="UP000294813">
    <property type="component" value="Unassembled WGS sequence"/>
</dbReference>
<dbReference type="InterPro" id="IPR052022">
    <property type="entry name" value="26kDa_periplasmic_antigen"/>
</dbReference>
<evidence type="ECO:0000313" key="3">
    <source>
        <dbReference type="Proteomes" id="UP000294813"/>
    </source>
</evidence>
<keyword evidence="1" id="KW-0812">Transmembrane</keyword>
<reference evidence="2 3" key="1">
    <citation type="submission" date="2019-03" db="EMBL/GenBank/DDBJ databases">
        <title>Genomic Encyclopedia of Type Strains, Phase IV (KMG-IV): sequencing the most valuable type-strain genomes for metagenomic binning, comparative biology and taxonomic classification.</title>
        <authorList>
            <person name="Goeker M."/>
        </authorList>
    </citation>
    <scope>NUCLEOTIDE SEQUENCE [LARGE SCALE GENOMIC DNA]</scope>
    <source>
        <strain evidence="2 3">DSM 11170</strain>
    </source>
</reference>
<dbReference type="InterPro" id="IPR007497">
    <property type="entry name" value="SIMPL/DUF541"/>
</dbReference>
<dbReference type="Pfam" id="PF04402">
    <property type="entry name" value="SIMPL"/>
    <property type="match status" value="1"/>
</dbReference>
<dbReference type="PANTHER" id="PTHR34387">
    <property type="entry name" value="SLR1258 PROTEIN"/>
    <property type="match status" value="1"/>
</dbReference>
<keyword evidence="1" id="KW-1133">Transmembrane helix</keyword>
<organism evidence="2 3">
    <name type="scientific">Heliophilum fasciatum</name>
    <dbReference type="NCBI Taxonomy" id="35700"/>
    <lineage>
        <taxon>Bacteria</taxon>
        <taxon>Bacillati</taxon>
        <taxon>Bacillota</taxon>
        <taxon>Clostridia</taxon>
        <taxon>Eubacteriales</taxon>
        <taxon>Heliobacteriaceae</taxon>
        <taxon>Heliophilum</taxon>
    </lineage>
</organism>
<dbReference type="AlphaFoldDB" id="A0A4R2REV6"/>
<protein>
    <recommendedName>
        <fullName evidence="4">SIMPL domain-containing protein</fullName>
    </recommendedName>
</protein>
<feature type="transmembrane region" description="Helical" evidence="1">
    <location>
        <begin position="7"/>
        <end position="26"/>
    </location>
</feature>